<accession>A0A6A1W221</accession>
<dbReference type="EMBL" id="RXIC02000021">
    <property type="protein sequence ID" value="KAB1219294.1"/>
    <property type="molecule type" value="Genomic_DNA"/>
</dbReference>
<name>A0A6A1W221_9ROSI</name>
<dbReference type="Proteomes" id="UP000516437">
    <property type="component" value="Chromosome 7"/>
</dbReference>
<dbReference type="EMBL" id="RXIC02000025">
    <property type="protein sequence ID" value="KAB1205323.1"/>
    <property type="molecule type" value="Genomic_DNA"/>
</dbReference>
<reference evidence="3" key="3">
    <citation type="submission" date="2019-09" db="EMBL/GenBank/DDBJ databases">
        <authorList>
            <person name="Gao Z."/>
        </authorList>
    </citation>
    <scope>NUCLEOTIDE SEQUENCE</scope>
    <source>
        <tissue evidence="3">Leaves</tissue>
    </source>
</reference>
<comment type="caution">
    <text evidence="3">The sequence shown here is derived from an EMBL/GenBank/DDBJ whole genome shotgun (WGS) entry which is preliminary data.</text>
</comment>
<protein>
    <submittedName>
        <fullName evidence="3">Uncharacterized protein</fullName>
    </submittedName>
</protein>
<feature type="compositionally biased region" description="Basic and acidic residues" evidence="1">
    <location>
        <begin position="1"/>
        <end position="21"/>
    </location>
</feature>
<keyword evidence="4" id="KW-1185">Reference proteome</keyword>
<evidence type="ECO:0000313" key="3">
    <source>
        <dbReference type="EMBL" id="KAB1219294.1"/>
    </source>
</evidence>
<evidence type="ECO:0000313" key="4">
    <source>
        <dbReference type="Proteomes" id="UP000516437"/>
    </source>
</evidence>
<dbReference type="AlphaFoldDB" id="A0A6A1W221"/>
<organism evidence="3 4">
    <name type="scientific">Morella rubra</name>
    <name type="common">Chinese bayberry</name>
    <dbReference type="NCBI Taxonomy" id="262757"/>
    <lineage>
        <taxon>Eukaryota</taxon>
        <taxon>Viridiplantae</taxon>
        <taxon>Streptophyta</taxon>
        <taxon>Embryophyta</taxon>
        <taxon>Tracheophyta</taxon>
        <taxon>Spermatophyta</taxon>
        <taxon>Magnoliopsida</taxon>
        <taxon>eudicotyledons</taxon>
        <taxon>Gunneridae</taxon>
        <taxon>Pentapetalae</taxon>
        <taxon>rosids</taxon>
        <taxon>fabids</taxon>
        <taxon>Fagales</taxon>
        <taxon>Myricaceae</taxon>
        <taxon>Morella</taxon>
    </lineage>
</organism>
<reference evidence="3" key="1">
    <citation type="submission" date="2018-07" db="EMBL/GenBank/DDBJ databases">
        <authorList>
            <person name="Gao Z.-S."/>
            <person name="Jia H.-M."/>
            <person name="Jia H.-J."/>
            <person name="Cai Q.-L."/>
            <person name="Wang Y."/>
            <person name="Zhao H.-B."/>
        </authorList>
    </citation>
    <scope>NUCLEOTIDE SEQUENCE</scope>
    <source>
        <tissue evidence="3">Leaves</tissue>
    </source>
</reference>
<reference evidence="3 4" key="2">
    <citation type="journal article" date="2019" name="Plant Biotechnol. J.">
        <title>The red bayberry genome and genetic basis of sex determination.</title>
        <authorList>
            <person name="Jia H.M."/>
            <person name="Jia H.J."/>
            <person name="Cai Q.L."/>
            <person name="Wang Y."/>
            <person name="Zhao H.B."/>
            <person name="Yang W.F."/>
            <person name="Wang G.Y."/>
            <person name="Li Y.H."/>
            <person name="Zhan D.L."/>
            <person name="Shen Y.T."/>
            <person name="Niu Q.F."/>
            <person name="Chang L."/>
            <person name="Qiu J."/>
            <person name="Zhao L."/>
            <person name="Xie H.B."/>
            <person name="Fu W.Y."/>
            <person name="Jin J."/>
            <person name="Li X.W."/>
            <person name="Jiao Y."/>
            <person name="Zhou C.C."/>
            <person name="Tu T."/>
            <person name="Chai C.Y."/>
            <person name="Gao J.L."/>
            <person name="Fan L.J."/>
            <person name="van de Weg E."/>
            <person name="Wang J.Y."/>
            <person name="Gao Z.S."/>
        </authorList>
    </citation>
    <scope>NUCLEOTIDE SEQUENCE [LARGE SCALE GENOMIC DNA]</scope>
    <source>
        <tissue evidence="3">Leaves</tissue>
    </source>
</reference>
<gene>
    <name evidence="3" type="ORF">CJ030_MR3G001223</name>
    <name evidence="2" type="ORF">CJ030_MR7G012041</name>
</gene>
<feature type="region of interest" description="Disordered" evidence="1">
    <location>
        <begin position="1"/>
        <end position="25"/>
    </location>
</feature>
<evidence type="ECO:0000313" key="2">
    <source>
        <dbReference type="EMBL" id="KAB1205323.1"/>
    </source>
</evidence>
<evidence type="ECO:0000256" key="1">
    <source>
        <dbReference type="SAM" id="MobiDB-lite"/>
    </source>
</evidence>
<sequence>MTAEDKDADGVMENGKADDAKKAKKPKVTIFEAAFKIDADYLSTFLTDISASAINLFRTCSENERGRGRESRREAGIFYPTSSCYNEANKTFFVCSSVLLFDKVKTSRSQDCANPPLYITYLVGTIDQSVRHT</sequence>
<dbReference type="Proteomes" id="UP000516437">
    <property type="component" value="Chromosome 3"/>
</dbReference>
<proteinExistence type="predicted"/>